<sequence>MVGVPRSSGCSTCVKRRVKCDERAPGCVKCEKYGKPCPGYNRGFKFITGKPYRSRRVRPDGSDSIDGKRSVSTSPSTGSDSQSSSQEVLLPERPSTLVSADLNVLQSLGSLIVDFSQPVSSNQNHFAHHWFGFLPSIYGLNHTLDATIKSFVAHHYGKTFQDEQMVVYARSAYGEALHRLRKALTSPSECFSTYIFCAVVLLCIYELFTDNENPESWMKHAKGLGQLIRVRGPDRYRNQLDITLLKASRGLVVMHSMFSGEQCFLASEEWHHMMQQQYTADMPTDLHNSIEQFFALFTYAPSLVHKFYSLKEVDLSTLEAQQTVSATLTQALAIQSKLAIWHAQYSQIAPHPVEIPSSTEDEVYPAILVYEEMIHATIYCAYYAYMAIIHETLKTFGYPGPHGSMVIYFCDQICKSVEYSGVGALGPFRLGFPLRVAYEVSGPLTRSWILTRLESFSKIYAAARPENYEIIE</sequence>
<dbReference type="EMBL" id="JAPZBO010000008">
    <property type="protein sequence ID" value="KAJ5307601.1"/>
    <property type="molecule type" value="Genomic_DNA"/>
</dbReference>
<feature type="region of interest" description="Disordered" evidence="5">
    <location>
        <begin position="53"/>
        <end position="90"/>
    </location>
</feature>
<evidence type="ECO:0000256" key="3">
    <source>
        <dbReference type="ARBA" id="ARBA00023163"/>
    </source>
</evidence>
<evidence type="ECO:0000313" key="8">
    <source>
        <dbReference type="Proteomes" id="UP001147746"/>
    </source>
</evidence>
<dbReference type="PROSITE" id="PS50048">
    <property type="entry name" value="ZN2_CY6_FUNGAL_2"/>
    <property type="match status" value="1"/>
</dbReference>
<dbReference type="Proteomes" id="UP001147746">
    <property type="component" value="Unassembled WGS sequence"/>
</dbReference>
<dbReference type="Pfam" id="PF11951">
    <property type="entry name" value="Fungal_trans_2"/>
    <property type="match status" value="1"/>
</dbReference>
<dbReference type="InterPro" id="IPR053178">
    <property type="entry name" value="Osmoadaptation_assoc"/>
</dbReference>
<proteinExistence type="predicted"/>
<dbReference type="AlphaFoldDB" id="A0A9W9PRC4"/>
<dbReference type="SMART" id="SM00066">
    <property type="entry name" value="GAL4"/>
    <property type="match status" value="1"/>
</dbReference>
<feature type="domain" description="Zn(2)-C6 fungal-type" evidence="6">
    <location>
        <begin position="9"/>
        <end position="37"/>
    </location>
</feature>
<accession>A0A9W9PRC4</accession>
<organism evidence="7 8">
    <name type="scientific">Penicillium atrosanguineum</name>
    <dbReference type="NCBI Taxonomy" id="1132637"/>
    <lineage>
        <taxon>Eukaryota</taxon>
        <taxon>Fungi</taxon>
        <taxon>Dikarya</taxon>
        <taxon>Ascomycota</taxon>
        <taxon>Pezizomycotina</taxon>
        <taxon>Eurotiomycetes</taxon>
        <taxon>Eurotiomycetidae</taxon>
        <taxon>Eurotiales</taxon>
        <taxon>Aspergillaceae</taxon>
        <taxon>Penicillium</taxon>
    </lineage>
</organism>
<dbReference type="InterPro" id="IPR001138">
    <property type="entry name" value="Zn2Cys6_DnaBD"/>
</dbReference>
<dbReference type="PANTHER" id="PTHR38111">
    <property type="entry name" value="ZN(2)-C6 FUNGAL-TYPE DOMAIN-CONTAINING PROTEIN-RELATED"/>
    <property type="match status" value="1"/>
</dbReference>
<keyword evidence="8" id="KW-1185">Reference proteome</keyword>
<evidence type="ECO:0000256" key="2">
    <source>
        <dbReference type="ARBA" id="ARBA00023125"/>
    </source>
</evidence>
<dbReference type="GO" id="GO:0008270">
    <property type="term" value="F:zinc ion binding"/>
    <property type="evidence" value="ECO:0007669"/>
    <property type="project" value="InterPro"/>
</dbReference>
<dbReference type="GO" id="GO:0003677">
    <property type="term" value="F:DNA binding"/>
    <property type="evidence" value="ECO:0007669"/>
    <property type="project" value="UniProtKB-KW"/>
</dbReference>
<comment type="caution">
    <text evidence="7">The sequence shown here is derived from an EMBL/GenBank/DDBJ whole genome shotgun (WGS) entry which is preliminary data.</text>
</comment>
<dbReference type="Gene3D" id="4.10.240.10">
    <property type="entry name" value="Zn(2)-C6 fungal-type DNA-binding domain"/>
    <property type="match status" value="1"/>
</dbReference>
<dbReference type="CDD" id="cd00067">
    <property type="entry name" value="GAL4"/>
    <property type="match status" value="1"/>
</dbReference>
<reference evidence="7" key="2">
    <citation type="journal article" date="2023" name="IMA Fungus">
        <title>Comparative genomic study of the Penicillium genus elucidates a diverse pangenome and 15 lateral gene transfer events.</title>
        <authorList>
            <person name="Petersen C."/>
            <person name="Sorensen T."/>
            <person name="Nielsen M.R."/>
            <person name="Sondergaard T.E."/>
            <person name="Sorensen J.L."/>
            <person name="Fitzpatrick D.A."/>
            <person name="Frisvad J.C."/>
            <person name="Nielsen K.L."/>
        </authorList>
    </citation>
    <scope>NUCLEOTIDE SEQUENCE</scope>
    <source>
        <strain evidence="7">IBT 21472</strain>
    </source>
</reference>
<keyword evidence="4" id="KW-0539">Nucleus</keyword>
<protein>
    <recommendedName>
        <fullName evidence="6">Zn(2)-C6 fungal-type domain-containing protein</fullName>
    </recommendedName>
</protein>
<dbReference type="PANTHER" id="PTHR38111:SF5">
    <property type="entry name" value="TRANSCRIPTION FACTOR DOMAIN-CONTAINING PROTEIN"/>
    <property type="match status" value="1"/>
</dbReference>
<reference evidence="7" key="1">
    <citation type="submission" date="2022-12" db="EMBL/GenBank/DDBJ databases">
        <authorList>
            <person name="Petersen C."/>
        </authorList>
    </citation>
    <scope>NUCLEOTIDE SEQUENCE</scope>
    <source>
        <strain evidence="7">IBT 21472</strain>
    </source>
</reference>
<dbReference type="InterPro" id="IPR021858">
    <property type="entry name" value="Fun_TF"/>
</dbReference>
<dbReference type="SUPFAM" id="SSF57701">
    <property type="entry name" value="Zn2/Cys6 DNA-binding domain"/>
    <property type="match status" value="1"/>
</dbReference>
<gene>
    <name evidence="7" type="ORF">N7476_008257</name>
</gene>
<feature type="compositionally biased region" description="Low complexity" evidence="5">
    <location>
        <begin position="70"/>
        <end position="85"/>
    </location>
</feature>
<keyword evidence="1" id="KW-0805">Transcription regulation</keyword>
<evidence type="ECO:0000313" key="7">
    <source>
        <dbReference type="EMBL" id="KAJ5307601.1"/>
    </source>
</evidence>
<evidence type="ECO:0000256" key="5">
    <source>
        <dbReference type="SAM" id="MobiDB-lite"/>
    </source>
</evidence>
<name>A0A9W9PRC4_9EURO</name>
<evidence type="ECO:0000256" key="1">
    <source>
        <dbReference type="ARBA" id="ARBA00023015"/>
    </source>
</evidence>
<evidence type="ECO:0000256" key="4">
    <source>
        <dbReference type="ARBA" id="ARBA00023242"/>
    </source>
</evidence>
<keyword evidence="2" id="KW-0238">DNA-binding</keyword>
<dbReference type="GO" id="GO:0000981">
    <property type="term" value="F:DNA-binding transcription factor activity, RNA polymerase II-specific"/>
    <property type="evidence" value="ECO:0007669"/>
    <property type="project" value="InterPro"/>
</dbReference>
<evidence type="ECO:0000259" key="6">
    <source>
        <dbReference type="PROSITE" id="PS50048"/>
    </source>
</evidence>
<dbReference type="InterPro" id="IPR036864">
    <property type="entry name" value="Zn2-C6_fun-type_DNA-bd_sf"/>
</dbReference>
<dbReference type="Pfam" id="PF00172">
    <property type="entry name" value="Zn_clus"/>
    <property type="match status" value="1"/>
</dbReference>
<keyword evidence="3" id="KW-0804">Transcription</keyword>
<feature type="compositionally biased region" description="Basic and acidic residues" evidence="5">
    <location>
        <begin position="57"/>
        <end position="69"/>
    </location>
</feature>